<comment type="subcellular location">
    <subcellularLocation>
        <location evidence="1">Cell membrane</location>
        <topology evidence="1">Multi-pass membrane protein</topology>
    </subcellularLocation>
</comment>
<accession>A0A1H0YPJ9</accession>
<dbReference type="Gene3D" id="1.20.1560.10">
    <property type="entry name" value="ABC transporter type 1, transmembrane domain"/>
    <property type="match status" value="1"/>
</dbReference>
<dbReference type="FunFam" id="3.40.50.300:FF:000221">
    <property type="entry name" value="Multidrug ABC transporter ATP-binding protein"/>
    <property type="match status" value="1"/>
</dbReference>
<evidence type="ECO:0000256" key="1">
    <source>
        <dbReference type="ARBA" id="ARBA00004651"/>
    </source>
</evidence>
<dbReference type="GO" id="GO:0016887">
    <property type="term" value="F:ATP hydrolysis activity"/>
    <property type="evidence" value="ECO:0007669"/>
    <property type="project" value="InterPro"/>
</dbReference>
<evidence type="ECO:0000313" key="13">
    <source>
        <dbReference type="Proteomes" id="UP000199481"/>
    </source>
</evidence>
<dbReference type="PANTHER" id="PTHR43394:SF1">
    <property type="entry name" value="ATP-BINDING CASSETTE SUB-FAMILY B MEMBER 10, MITOCHONDRIAL"/>
    <property type="match status" value="1"/>
</dbReference>
<keyword evidence="4 9" id="KW-0812">Transmembrane</keyword>
<proteinExistence type="predicted"/>
<sequence length="573" mass="63970">MFNLLKKLNYWAVFWAVVFMVIQVVGDLYLPTLTAEIIDNGVATGDVNYIISVGVKMLGFSFVSILAAIANVYLAAQQSQQLGRNLRKEIYRKVSYFSNDEIDKIGTSSLITRTTNDVEQIQLVTMIMLRMMIMAPIMLFGAGILAYSREPKLAQVFMYVIPILAIFIAVILYFAVPYFRSLQKKTDRLNLIFREGLTGIRVIRAFNRNDSEMNRFDEANKDFAETSIKAQTIISFMMPVMILIVSATNIAIIWFGGEYVSVGDMEVGNLVTFLTYAMQILISVMMLSMVFVFIPRGQVSAARINDVLAMKSTIKDPKHPVAIQKKDVGSLSFEGVNYRYLGAEKLALEGISFEGRKGEVVAIVGGTGSGKTTIANLLTRFYDVESGRITINGVDIRKMKQSKLRSFTGYAPQKALLFTGTIRENLQYGKPDATDEEMWCALEIAQAADFISELTNGLDSLVEQGGGNFSGGQRQRLNIARAIVSKADIMIFDDSFSALDFKTEVKLRKALIPEIRSSVVLIIAQRISSVIQADTIIVLEEGKMVGKGTHEELKNTNETYQEIMRSQMKEEEM</sequence>
<dbReference type="SMART" id="SM00382">
    <property type="entry name" value="AAA"/>
    <property type="match status" value="1"/>
</dbReference>
<dbReference type="CDD" id="cd18548">
    <property type="entry name" value="ABC_6TM_Tm287_like"/>
    <property type="match status" value="1"/>
</dbReference>
<evidence type="ECO:0000256" key="3">
    <source>
        <dbReference type="ARBA" id="ARBA00022475"/>
    </source>
</evidence>
<feature type="transmembrane region" description="Helical" evidence="9">
    <location>
        <begin position="50"/>
        <end position="74"/>
    </location>
</feature>
<dbReference type="EMBL" id="FNJW01000008">
    <property type="protein sequence ID" value="SDQ17152.1"/>
    <property type="molecule type" value="Genomic_DNA"/>
</dbReference>
<feature type="transmembrane region" description="Helical" evidence="9">
    <location>
        <begin position="276"/>
        <end position="294"/>
    </location>
</feature>
<dbReference type="InterPro" id="IPR039421">
    <property type="entry name" value="Type_1_exporter"/>
</dbReference>
<evidence type="ECO:0000256" key="8">
    <source>
        <dbReference type="ARBA" id="ARBA00023136"/>
    </source>
</evidence>
<dbReference type="Pfam" id="PF00005">
    <property type="entry name" value="ABC_tran"/>
    <property type="match status" value="1"/>
</dbReference>
<dbReference type="InterPro" id="IPR003439">
    <property type="entry name" value="ABC_transporter-like_ATP-bd"/>
</dbReference>
<evidence type="ECO:0000259" key="10">
    <source>
        <dbReference type="PROSITE" id="PS50893"/>
    </source>
</evidence>
<evidence type="ECO:0000259" key="11">
    <source>
        <dbReference type="PROSITE" id="PS50929"/>
    </source>
</evidence>
<feature type="transmembrane region" description="Helical" evidence="9">
    <location>
        <begin position="159"/>
        <end position="179"/>
    </location>
</feature>
<dbReference type="Proteomes" id="UP000199481">
    <property type="component" value="Unassembled WGS sequence"/>
</dbReference>
<dbReference type="InterPro" id="IPR036640">
    <property type="entry name" value="ABC1_TM_sf"/>
</dbReference>
<evidence type="ECO:0000256" key="7">
    <source>
        <dbReference type="ARBA" id="ARBA00022989"/>
    </source>
</evidence>
<evidence type="ECO:0000256" key="9">
    <source>
        <dbReference type="SAM" id="Phobius"/>
    </source>
</evidence>
<dbReference type="SUPFAM" id="SSF52540">
    <property type="entry name" value="P-loop containing nucleoside triphosphate hydrolases"/>
    <property type="match status" value="1"/>
</dbReference>
<feature type="domain" description="ABC transmembrane type-1" evidence="11">
    <location>
        <begin position="14"/>
        <end position="296"/>
    </location>
</feature>
<dbReference type="SUPFAM" id="SSF90123">
    <property type="entry name" value="ABC transporter transmembrane region"/>
    <property type="match status" value="1"/>
</dbReference>
<dbReference type="GO" id="GO:0015421">
    <property type="term" value="F:ABC-type oligopeptide transporter activity"/>
    <property type="evidence" value="ECO:0007669"/>
    <property type="project" value="TreeGrafter"/>
</dbReference>
<feature type="transmembrane region" description="Helical" evidence="9">
    <location>
        <begin position="233"/>
        <end position="256"/>
    </location>
</feature>
<dbReference type="InterPro" id="IPR027417">
    <property type="entry name" value="P-loop_NTPase"/>
</dbReference>
<keyword evidence="2" id="KW-0813">Transport</keyword>
<keyword evidence="7 9" id="KW-1133">Transmembrane helix</keyword>
<reference evidence="13" key="1">
    <citation type="submission" date="2016-10" db="EMBL/GenBank/DDBJ databases">
        <authorList>
            <person name="Varghese N."/>
            <person name="Submissions S."/>
        </authorList>
    </citation>
    <scope>NUCLEOTIDE SEQUENCE [LARGE SCALE GENOMIC DNA]</scope>
    <source>
        <strain evidence="13">MPL-11</strain>
    </source>
</reference>
<dbReference type="Gene3D" id="3.40.50.300">
    <property type="entry name" value="P-loop containing nucleotide triphosphate hydrolases"/>
    <property type="match status" value="1"/>
</dbReference>
<keyword evidence="6 12" id="KW-0067">ATP-binding</keyword>
<protein>
    <submittedName>
        <fullName evidence="12">ATP-binding cassette, subfamily B</fullName>
    </submittedName>
</protein>
<dbReference type="OrthoDB" id="9770415at2"/>
<keyword evidence="3" id="KW-1003">Cell membrane</keyword>
<evidence type="ECO:0000313" key="12">
    <source>
        <dbReference type="EMBL" id="SDQ17152.1"/>
    </source>
</evidence>
<feature type="transmembrane region" description="Helical" evidence="9">
    <location>
        <begin position="12"/>
        <end position="30"/>
    </location>
</feature>
<dbReference type="PANTHER" id="PTHR43394">
    <property type="entry name" value="ATP-DEPENDENT PERMEASE MDL1, MITOCHONDRIAL"/>
    <property type="match status" value="1"/>
</dbReference>
<keyword evidence="5" id="KW-0547">Nucleotide-binding</keyword>
<dbReference type="InterPro" id="IPR017871">
    <property type="entry name" value="ABC_transporter-like_CS"/>
</dbReference>
<dbReference type="GO" id="GO:0005524">
    <property type="term" value="F:ATP binding"/>
    <property type="evidence" value="ECO:0007669"/>
    <property type="project" value="UniProtKB-KW"/>
</dbReference>
<keyword evidence="13" id="KW-1185">Reference proteome</keyword>
<dbReference type="AlphaFoldDB" id="A0A1H0YPJ9"/>
<dbReference type="PROSITE" id="PS50893">
    <property type="entry name" value="ABC_TRANSPORTER_2"/>
    <property type="match status" value="1"/>
</dbReference>
<evidence type="ECO:0000256" key="4">
    <source>
        <dbReference type="ARBA" id="ARBA00022692"/>
    </source>
</evidence>
<feature type="domain" description="ABC transporter" evidence="10">
    <location>
        <begin position="331"/>
        <end position="566"/>
    </location>
</feature>
<dbReference type="GO" id="GO:0005886">
    <property type="term" value="C:plasma membrane"/>
    <property type="evidence" value="ECO:0007669"/>
    <property type="project" value="UniProtKB-SubCell"/>
</dbReference>
<dbReference type="Pfam" id="PF00664">
    <property type="entry name" value="ABC_membrane"/>
    <property type="match status" value="1"/>
</dbReference>
<evidence type="ECO:0000256" key="5">
    <source>
        <dbReference type="ARBA" id="ARBA00022741"/>
    </source>
</evidence>
<dbReference type="PROSITE" id="PS00211">
    <property type="entry name" value="ABC_TRANSPORTER_1"/>
    <property type="match status" value="1"/>
</dbReference>
<dbReference type="InterPro" id="IPR011527">
    <property type="entry name" value="ABC1_TM_dom"/>
</dbReference>
<dbReference type="PROSITE" id="PS50929">
    <property type="entry name" value="ABC_TM1F"/>
    <property type="match status" value="1"/>
</dbReference>
<organism evidence="12 13">
    <name type="scientific">Carnobacterium viridans</name>
    <dbReference type="NCBI Taxonomy" id="174587"/>
    <lineage>
        <taxon>Bacteria</taxon>
        <taxon>Bacillati</taxon>
        <taxon>Bacillota</taxon>
        <taxon>Bacilli</taxon>
        <taxon>Lactobacillales</taxon>
        <taxon>Carnobacteriaceae</taxon>
        <taxon>Carnobacterium</taxon>
    </lineage>
</organism>
<dbReference type="RefSeq" id="WP_035023815.1">
    <property type="nucleotide sequence ID" value="NZ_CP084916.1"/>
</dbReference>
<keyword evidence="8 9" id="KW-0472">Membrane</keyword>
<name>A0A1H0YPJ9_9LACT</name>
<evidence type="ECO:0000256" key="2">
    <source>
        <dbReference type="ARBA" id="ARBA00022448"/>
    </source>
</evidence>
<gene>
    <name evidence="12" type="ORF">SAMN04487752_1082</name>
</gene>
<dbReference type="InterPro" id="IPR003593">
    <property type="entry name" value="AAA+_ATPase"/>
</dbReference>
<feature type="transmembrane region" description="Helical" evidence="9">
    <location>
        <begin position="127"/>
        <end position="147"/>
    </location>
</feature>
<evidence type="ECO:0000256" key="6">
    <source>
        <dbReference type="ARBA" id="ARBA00022840"/>
    </source>
</evidence>